<protein>
    <submittedName>
        <fullName evidence="3">PaRep2b protein</fullName>
    </submittedName>
</protein>
<evidence type="ECO:0000313" key="3">
    <source>
        <dbReference type="EMBL" id="HII46435.1"/>
    </source>
</evidence>
<reference evidence="3" key="1">
    <citation type="journal article" date="2020" name="bioRxiv">
        <title>A rank-normalized archaeal taxonomy based on genome phylogeny resolves widespread incomplete and uneven classifications.</title>
        <authorList>
            <person name="Rinke C."/>
            <person name="Chuvochina M."/>
            <person name="Mussig A.J."/>
            <person name="Chaumeil P.-A."/>
            <person name="Waite D.W."/>
            <person name="Whitman W.B."/>
            <person name="Parks D.H."/>
            <person name="Hugenholtz P."/>
        </authorList>
    </citation>
    <scope>NUCLEOTIDE SEQUENCE</scope>
    <source>
        <strain evidence="3">UBA8839</strain>
    </source>
</reference>
<name>A0A832WGH1_9CREN</name>
<evidence type="ECO:0000259" key="2">
    <source>
        <dbReference type="Pfam" id="PF07775"/>
    </source>
</evidence>
<dbReference type="AlphaFoldDB" id="A0A832WGH1"/>
<feature type="domain" description="PaRep2b" evidence="2">
    <location>
        <begin position="177"/>
        <end position="418"/>
    </location>
</feature>
<gene>
    <name evidence="3" type="ORF">HA333_02975</name>
</gene>
<feature type="coiled-coil region" evidence="1">
    <location>
        <begin position="38"/>
        <end position="69"/>
    </location>
</feature>
<proteinExistence type="predicted"/>
<sequence length="615" mass="70203">MIRRDLEDGLKALLGDAKLREELKEKALRLLGEIEISVHDADKETEEGRQRVEEARRKIEERIVKFLTELRLGENGSVCLANCQFGEPTLTPKHEPYTRVIAPLIHYIASEAPEEEIAKFLAYAVLFDGSVRRDRVTLALGNFRVDDASKRLPLDIYDKVALYIILAAKYSVGIKGVYVRKGEARIYFNTEHATKMFATAWGNLCALWRFSRESGLYADHVFKKLEGIRKYVESYVDKVRIEHILRGDKVTVVFKDERGDEIAHINIRWDGESLHANFEGMRKRAEQLVSILSAMGAKVKVKEYSGKWRIELTTDSITAIRRKEWLDAVRTLIEELHNKDIINKRQRERLLNEISAGPNVVEIAGVELSVMEIRTEKRRGLIIIYHPRSANTFDTAMKTLRRAGFVEGVHFTAKRPQGGKYGHVYIKIPAGLWKLEELKRQGVEWAKRALKRLEEIAKARGFYDLLEGYLKPAREAETVDPRGLVVEDAEKGIRAVIRDVKVVREGNRSMVVVEYETSGEVKSFKFAWNVVTTSGAVIASIRLNEEKAIVLVALTGDETIKKKRGSVQLSAKHLFALARLRGIGWELLRWYTEVMSEKWRDNGKNPSNHLASKGE</sequence>
<accession>A0A832WGH1</accession>
<keyword evidence="1" id="KW-0175">Coiled coil</keyword>
<dbReference type="InterPro" id="IPR011689">
    <property type="entry name" value="PaRep2b"/>
</dbReference>
<organism evidence="3 4">
    <name type="scientific">Pyrobaculum aerophilum</name>
    <dbReference type="NCBI Taxonomy" id="13773"/>
    <lineage>
        <taxon>Archaea</taxon>
        <taxon>Thermoproteota</taxon>
        <taxon>Thermoprotei</taxon>
        <taxon>Thermoproteales</taxon>
        <taxon>Thermoproteaceae</taxon>
        <taxon>Pyrobaculum</taxon>
    </lineage>
</organism>
<feature type="domain" description="PaRep2b" evidence="2">
    <location>
        <begin position="426"/>
        <end position="594"/>
    </location>
</feature>
<dbReference type="EMBL" id="DUJP01000012">
    <property type="protein sequence ID" value="HII46435.1"/>
    <property type="molecule type" value="Genomic_DNA"/>
</dbReference>
<dbReference type="Pfam" id="PF07775">
    <property type="entry name" value="PaRep2b"/>
    <property type="match status" value="2"/>
</dbReference>
<comment type="caution">
    <text evidence="3">The sequence shown here is derived from an EMBL/GenBank/DDBJ whole genome shotgun (WGS) entry which is preliminary data.</text>
</comment>
<evidence type="ECO:0000256" key="1">
    <source>
        <dbReference type="SAM" id="Coils"/>
    </source>
</evidence>
<evidence type="ECO:0000313" key="4">
    <source>
        <dbReference type="Proteomes" id="UP000651120"/>
    </source>
</evidence>
<dbReference type="Proteomes" id="UP000651120">
    <property type="component" value="Unassembled WGS sequence"/>
</dbReference>